<dbReference type="PRINTS" id="PR01608">
    <property type="entry name" value="BACINVASINC"/>
</dbReference>
<evidence type="ECO:0000313" key="1">
    <source>
        <dbReference type="EMBL" id="MDO7896747.1"/>
    </source>
</evidence>
<comment type="caution">
    <text evidence="1">The sequence shown here is derived from an EMBL/GenBank/DDBJ whole genome shotgun (WGS) entry which is preliminary data.</text>
</comment>
<protein>
    <submittedName>
        <fullName evidence="1">Cell invasion protein</fullName>
    </submittedName>
</protein>
<dbReference type="RefSeq" id="WP_304553110.1">
    <property type="nucleotide sequence ID" value="NZ_JAUQOP010000007.1"/>
</dbReference>
<organism evidence="1 2">
    <name type="scientific">Pseudomonas citrulli</name>
    <dbReference type="NCBI Taxonomy" id="3064347"/>
    <lineage>
        <taxon>Bacteria</taxon>
        <taxon>Pseudomonadati</taxon>
        <taxon>Pseudomonadota</taxon>
        <taxon>Gammaproteobacteria</taxon>
        <taxon>Pseudomonadales</taxon>
        <taxon>Pseudomonadaceae</taxon>
        <taxon>Pseudomonas</taxon>
    </lineage>
</organism>
<evidence type="ECO:0000313" key="2">
    <source>
        <dbReference type="Proteomes" id="UP001228019"/>
    </source>
</evidence>
<gene>
    <name evidence="1" type="ORF">Q6A48_07545</name>
</gene>
<proteinExistence type="predicted"/>
<dbReference type="Proteomes" id="UP001228019">
    <property type="component" value="Unassembled WGS sequence"/>
</dbReference>
<sequence>MNAIEPTIRHFTSFDVQRGESIAQKPYSNPLTPFTGAALFDEIIARQILQDPGDAVFSAAELENAIDAYSLTEADWQTFMAASMRLDDKMRSELTLDPGAWEKHANVLVAAIIALNIARVTNGELRGHFTVMAAEAAKAQGRSIMESGKAALYSAITAAVVSGAVAGFALVKTLHGQALKHADINLHRRNALDAGNVERDLKMARNREEWDPKTPCKISTFDDFGRPVTVDFQPKGSTLTPQEQAWFDGEILKAQKIDQTSSWLSQMGSRSIDKKLEIGRALSAMSMNLSQVVSSVVRLTEHAAREREVLQQSAQNSQKSLVDEITQKDAAEAALLQKLMDLVMQLFQSRTDVIRALTA</sequence>
<name>A0ABT9BW73_9PSED</name>
<accession>A0ABT9BW73</accession>
<reference evidence="1 2" key="1">
    <citation type="submission" date="2023-07" db="EMBL/GenBank/DDBJ databases">
        <title>Identification of four novel Pseudomonas species associated with bacterial leaf spot of cucurbits.</title>
        <authorList>
            <person name="Fullem K.R."/>
        </authorList>
    </citation>
    <scope>NUCLEOTIDE SEQUENCE [LARGE SCALE GENOMIC DNA]</scope>
    <source>
        <strain evidence="1 2">K18</strain>
    </source>
</reference>
<keyword evidence="2" id="KW-1185">Reference proteome</keyword>
<dbReference type="EMBL" id="JAUQOP010000007">
    <property type="protein sequence ID" value="MDO7896747.1"/>
    <property type="molecule type" value="Genomic_DNA"/>
</dbReference>